<sequence length="320" mass="34950">MTGNINVRPRASILRTLIFALCLYFSLAANIDHSRRSAMPQSSSSTVIDPAISVVDGVYTSASTQAFSPNAPVIFFVPGAWHHYDFFAKVRVGLSYPSDTTNHPSIGAYPPTLDLNDDIANLRAALLAHINAGKQVVVVLHSYGGIVGSSAAHQLSYKYRQTQGLPGGIITLVYISAFVVPAGNSIRDMLPGGQWNPWMKFEGDLSFTEDEENIFYHDLSAAEKKYWVSRLRHHSLRAYEVKVGVNGEGWLETPSMYVYCEQDQAVPLVVQQAWKNSMGPGVATFSINASHSPFISQPAKVREAIAAAITFGRQESGITV</sequence>
<dbReference type="InParanoid" id="A0A4S2N0R8"/>
<dbReference type="InterPro" id="IPR052897">
    <property type="entry name" value="Sec-Metab_Biosynth_Hydrolase"/>
</dbReference>
<dbReference type="InterPro" id="IPR029058">
    <property type="entry name" value="AB_hydrolase_fold"/>
</dbReference>
<dbReference type="PANTHER" id="PTHR37017:SF11">
    <property type="entry name" value="ESTERASE_LIPASE_THIOESTERASE DOMAIN-CONTAINING PROTEIN"/>
    <property type="match status" value="1"/>
</dbReference>
<dbReference type="AlphaFoldDB" id="A0A4S2N0R8"/>
<evidence type="ECO:0000313" key="2">
    <source>
        <dbReference type="EMBL" id="TGZ82630.1"/>
    </source>
</evidence>
<feature type="domain" description="AB hydrolase-1" evidence="1">
    <location>
        <begin position="74"/>
        <end position="304"/>
    </location>
</feature>
<name>A0A4S2N0R8_9PEZI</name>
<dbReference type="EMBL" id="ML220115">
    <property type="protein sequence ID" value="TGZ82630.1"/>
    <property type="molecule type" value="Genomic_DNA"/>
</dbReference>
<evidence type="ECO:0000259" key="1">
    <source>
        <dbReference type="Pfam" id="PF12697"/>
    </source>
</evidence>
<accession>A0A4S2N0R8</accession>
<protein>
    <submittedName>
        <fullName evidence="2">Alpha/beta-hydrolase</fullName>
    </submittedName>
</protein>
<dbReference type="Gene3D" id="3.40.50.1820">
    <property type="entry name" value="alpha/beta hydrolase"/>
    <property type="match status" value="1"/>
</dbReference>
<gene>
    <name evidence="2" type="ORF">EX30DRAFT_330001</name>
</gene>
<dbReference type="OrthoDB" id="408373at2759"/>
<reference evidence="2 3" key="1">
    <citation type="submission" date="2019-04" db="EMBL/GenBank/DDBJ databases">
        <title>Comparative genomics and transcriptomics to analyze fruiting body development in filamentous ascomycetes.</title>
        <authorList>
            <consortium name="DOE Joint Genome Institute"/>
            <person name="Lutkenhaus R."/>
            <person name="Traeger S."/>
            <person name="Breuer J."/>
            <person name="Kuo A."/>
            <person name="Lipzen A."/>
            <person name="Pangilinan J."/>
            <person name="Dilworth D."/>
            <person name="Sandor L."/>
            <person name="Poggeler S."/>
            <person name="Barry K."/>
            <person name="Grigoriev I.V."/>
            <person name="Nowrousian M."/>
        </authorList>
    </citation>
    <scope>NUCLEOTIDE SEQUENCE [LARGE SCALE GENOMIC DNA]</scope>
    <source>
        <strain evidence="2 3">CBS 389.68</strain>
    </source>
</reference>
<keyword evidence="3" id="KW-1185">Reference proteome</keyword>
<dbReference type="InterPro" id="IPR000073">
    <property type="entry name" value="AB_hydrolase_1"/>
</dbReference>
<dbReference type="Proteomes" id="UP000298138">
    <property type="component" value="Unassembled WGS sequence"/>
</dbReference>
<keyword evidence="2" id="KW-0378">Hydrolase</keyword>
<organism evidence="2 3">
    <name type="scientific">Ascodesmis nigricans</name>
    <dbReference type="NCBI Taxonomy" id="341454"/>
    <lineage>
        <taxon>Eukaryota</taxon>
        <taxon>Fungi</taxon>
        <taxon>Dikarya</taxon>
        <taxon>Ascomycota</taxon>
        <taxon>Pezizomycotina</taxon>
        <taxon>Pezizomycetes</taxon>
        <taxon>Pezizales</taxon>
        <taxon>Ascodesmidaceae</taxon>
        <taxon>Ascodesmis</taxon>
    </lineage>
</organism>
<dbReference type="SUPFAM" id="SSF53474">
    <property type="entry name" value="alpha/beta-Hydrolases"/>
    <property type="match status" value="1"/>
</dbReference>
<proteinExistence type="predicted"/>
<dbReference type="GO" id="GO:0016787">
    <property type="term" value="F:hydrolase activity"/>
    <property type="evidence" value="ECO:0007669"/>
    <property type="project" value="UniProtKB-KW"/>
</dbReference>
<dbReference type="STRING" id="341454.A0A4S2N0R8"/>
<dbReference type="PANTHER" id="PTHR37017">
    <property type="entry name" value="AB HYDROLASE-1 DOMAIN-CONTAINING PROTEIN-RELATED"/>
    <property type="match status" value="1"/>
</dbReference>
<evidence type="ECO:0000313" key="3">
    <source>
        <dbReference type="Proteomes" id="UP000298138"/>
    </source>
</evidence>
<dbReference type="Pfam" id="PF12697">
    <property type="entry name" value="Abhydrolase_6"/>
    <property type="match status" value="1"/>
</dbReference>